<evidence type="ECO:0000256" key="6">
    <source>
        <dbReference type="ARBA" id="ARBA00045806"/>
    </source>
</evidence>
<dbReference type="PANTHER" id="PTHR44826">
    <property type="entry name" value="SPORE COAT PROTEIN SP85"/>
    <property type="match status" value="1"/>
</dbReference>
<feature type="compositionally biased region" description="Polar residues" evidence="7">
    <location>
        <begin position="258"/>
        <end position="275"/>
    </location>
</feature>
<evidence type="ECO:0000256" key="3">
    <source>
        <dbReference type="ARBA" id="ARBA00022522"/>
    </source>
</evidence>
<comment type="function">
    <text evidence="6">Essential sporozoite protein. In the mosquito vector, required for sporozoite development in the oocyst, migration through the vector hemolymph and entry into the vector salivary glands. In the vertebrate host, required for sporozoite migration through the host dermis and infection of host hepatocytes. Binds to highly sulfated heparan sulfate proteoglycans (HSPGs) on the surface of host hepatocytes.</text>
</comment>
<name>A0AAD8Y946_9STRA</name>
<protein>
    <recommendedName>
        <fullName evidence="2">Circumsporozoite protein</fullName>
    </recommendedName>
</protein>
<comment type="similarity">
    <text evidence="1">Belongs to the plasmodium circumsporozoite protein family.</text>
</comment>
<evidence type="ECO:0000313" key="9">
    <source>
        <dbReference type="Proteomes" id="UP001224775"/>
    </source>
</evidence>
<evidence type="ECO:0000256" key="5">
    <source>
        <dbReference type="ARBA" id="ARBA00033726"/>
    </source>
</evidence>
<evidence type="ECO:0000256" key="4">
    <source>
        <dbReference type="ARBA" id="ARBA00022737"/>
    </source>
</evidence>
<feature type="region of interest" description="Disordered" evidence="7">
    <location>
        <begin position="60"/>
        <end position="280"/>
    </location>
</feature>
<gene>
    <name evidence="8" type="ORF">QTG54_008283</name>
</gene>
<comment type="caution">
    <text evidence="8">The sequence shown here is derived from an EMBL/GenBank/DDBJ whole genome shotgun (WGS) entry which is preliminary data.</text>
</comment>
<evidence type="ECO:0000256" key="7">
    <source>
        <dbReference type="SAM" id="MobiDB-lite"/>
    </source>
</evidence>
<feature type="compositionally biased region" description="Low complexity" evidence="7">
    <location>
        <begin position="184"/>
        <end position="257"/>
    </location>
</feature>
<sequence length="539" mass="57300">MKKKMKSVLQLSRCCIKDEGCTLILMEGVQQQGQSQTDEENCDFEEGMFPIPDVNLRIYVPPYTTPSSQSSLAPSVSSVPSTSSHPSSEPSLKPSESSQPSSEPSQTPSKSAEPTSEPSLTPSKSVSSVPSAHPSSEPSLNPSESSQPSSEPSQTPSKSAEPSSEPSLTPSKSAEPSSEPPSSQPSLNPSMSSAPSGEPNSTPSSEPSLTPSSEPSSQPSLEPSESSAPSLSLRPSSVTDEPSSAPSSSQEPSLSPSLDLTVSSMKSTDQSSFPPTGSPYYPDWTDGAQLCINDGNAPEYMKIFQSANYLYMDKQECCDTEEHFSWRVRQCMGNDEPVFYRDESSSICIKGETRDDYDIAFDTLRNVVKNKYGGMKLTEAISYVQAALETTLGLSYPVKVTDIVDGKIIYEILITADSSSDAVAAASSIETSLATDATRADIASNAVSEASGSPLASTFNAGFVIDANTETASTEIPVAKLTVEGQFLTSQAHFGSGDESYLEEAIYEVLLGKGVISGGDKVEVTGYWRRDNIRGHFIC</sequence>
<evidence type="ECO:0000313" key="8">
    <source>
        <dbReference type="EMBL" id="KAK1741031.1"/>
    </source>
</evidence>
<reference evidence="8" key="1">
    <citation type="submission" date="2023-06" db="EMBL/GenBank/DDBJ databases">
        <title>Survivors Of The Sea: Transcriptome response of Skeletonema marinoi to long-term dormancy.</title>
        <authorList>
            <person name="Pinder M.I.M."/>
            <person name="Kourtchenko O."/>
            <person name="Robertson E.K."/>
            <person name="Larsson T."/>
            <person name="Maumus F."/>
            <person name="Osuna-Cruz C.M."/>
            <person name="Vancaester E."/>
            <person name="Stenow R."/>
            <person name="Vandepoele K."/>
            <person name="Ploug H."/>
            <person name="Bruchert V."/>
            <person name="Godhe A."/>
            <person name="Topel M."/>
        </authorList>
    </citation>
    <scope>NUCLEOTIDE SEQUENCE</scope>
    <source>
        <strain evidence="8">R05AC</strain>
    </source>
</reference>
<feature type="compositionally biased region" description="Low complexity" evidence="7">
    <location>
        <begin position="66"/>
        <end position="177"/>
    </location>
</feature>
<evidence type="ECO:0000256" key="2">
    <source>
        <dbReference type="ARBA" id="ARBA00021911"/>
    </source>
</evidence>
<dbReference type="InterPro" id="IPR051860">
    <property type="entry name" value="Plasmodium_CSP_Invasion"/>
</dbReference>
<keyword evidence="4" id="KW-0677">Repeat</keyword>
<dbReference type="AlphaFoldDB" id="A0AAD8Y946"/>
<proteinExistence type="inferred from homology"/>
<keyword evidence="3" id="KW-0748">Sporozoite</keyword>
<comment type="function">
    <text evidence="5">In the vertebrate host, binds to highly sulfated heparan sulfate proteoglycans (HSPGs) on the surface of host hepatocytes and is required for sporozoite invasion of the host hepatocytes.</text>
</comment>
<organism evidence="8 9">
    <name type="scientific">Skeletonema marinoi</name>
    <dbReference type="NCBI Taxonomy" id="267567"/>
    <lineage>
        <taxon>Eukaryota</taxon>
        <taxon>Sar</taxon>
        <taxon>Stramenopiles</taxon>
        <taxon>Ochrophyta</taxon>
        <taxon>Bacillariophyta</taxon>
        <taxon>Coscinodiscophyceae</taxon>
        <taxon>Thalassiosirophycidae</taxon>
        <taxon>Thalassiosirales</taxon>
        <taxon>Skeletonemataceae</taxon>
        <taxon>Skeletonema</taxon>
        <taxon>Skeletonema marinoi-dohrnii complex</taxon>
    </lineage>
</organism>
<keyword evidence="9" id="KW-1185">Reference proteome</keyword>
<dbReference type="Proteomes" id="UP001224775">
    <property type="component" value="Unassembled WGS sequence"/>
</dbReference>
<dbReference type="PANTHER" id="PTHR44826:SF3">
    <property type="entry name" value="SPORE COAT PROTEIN SP85"/>
    <property type="match status" value="1"/>
</dbReference>
<evidence type="ECO:0000256" key="1">
    <source>
        <dbReference type="ARBA" id="ARBA00006241"/>
    </source>
</evidence>
<accession>A0AAD8Y946</accession>
<dbReference type="EMBL" id="JATAAI010000014">
    <property type="protein sequence ID" value="KAK1741031.1"/>
    <property type="molecule type" value="Genomic_DNA"/>
</dbReference>